<sequence>MYWYLTYLHLYPDQPDVTAITSIDVDYVARKEGVDVIARIFNVESKTQDIFHPPSIAVLNLIDRDTGKVKEDDQGQFLNARLNEANIVDIIDRPTGFDADDFVGDKLRLNTEPYLVMPDRHGAAMYHEFVRVLNPLACIRSRLSNATVPMGKDRLTEAERIRVLALPAFNFLLEKLQTLPFRLSRKYVDYFLSFIWQRGFRRFQAEHHIPLYRIVEQLAVELEHNPGDYLSPGLYTKELPRKIDYLKQEYERYLRRIARH</sequence>
<reference evidence="1 2" key="1">
    <citation type="submission" date="2017-02" db="EMBL/GenBank/DDBJ databases">
        <title>Whole genome shotgun sequence of Pantoea agglomerans strain AS1 isolated from a cycad, Zamia floridana in Central Florida, USA.</title>
        <authorList>
            <person name="Lata P."/>
            <person name="Govindarajan S."/>
            <person name="Qi F."/>
            <person name="Li J.-L."/>
            <person name="Maurya S.K."/>
            <person name="Sahoo M.K."/>
        </authorList>
    </citation>
    <scope>NUCLEOTIDE SEQUENCE [LARGE SCALE GENOMIC DNA]</scope>
    <source>
        <strain evidence="1 2">AS1</strain>
    </source>
</reference>
<dbReference type="Proteomes" id="UP000192769">
    <property type="component" value="Unassembled WGS sequence"/>
</dbReference>
<keyword evidence="2" id="KW-1185">Reference proteome</keyword>
<organism evidence="1 2">
    <name type="scientific">Pantoea latae</name>
    <dbReference type="NCBI Taxonomy" id="1964541"/>
    <lineage>
        <taxon>Bacteria</taxon>
        <taxon>Pseudomonadati</taxon>
        <taxon>Pseudomonadota</taxon>
        <taxon>Gammaproteobacteria</taxon>
        <taxon>Enterobacterales</taxon>
        <taxon>Erwiniaceae</taxon>
        <taxon>Pantoea</taxon>
    </lineage>
</organism>
<dbReference type="EMBL" id="MWUE01000012">
    <property type="protein sequence ID" value="OQP34682.1"/>
    <property type="molecule type" value="Genomic_DNA"/>
</dbReference>
<comment type="caution">
    <text evidence="1">The sequence shown here is derived from an EMBL/GenBank/DDBJ whole genome shotgun (WGS) entry which is preliminary data.</text>
</comment>
<proteinExistence type="predicted"/>
<dbReference type="OrthoDB" id="6502222at2"/>
<protein>
    <submittedName>
        <fullName evidence="1">Uncharacterized protein</fullName>
    </submittedName>
</protein>
<dbReference type="RefSeq" id="WP_081138344.1">
    <property type="nucleotide sequence ID" value="NZ_MWUE01000012.1"/>
</dbReference>
<evidence type="ECO:0000313" key="2">
    <source>
        <dbReference type="Proteomes" id="UP000192769"/>
    </source>
</evidence>
<gene>
    <name evidence="1" type="ORF">B2J69_08735</name>
</gene>
<dbReference type="AlphaFoldDB" id="A0A1V9DLF5"/>
<evidence type="ECO:0000313" key="1">
    <source>
        <dbReference type="EMBL" id="OQP34682.1"/>
    </source>
</evidence>
<name>A0A1V9DLF5_9GAMM</name>
<accession>A0A1V9DLF5</accession>